<proteinExistence type="predicted"/>
<feature type="compositionally biased region" description="Basic and acidic residues" evidence="1">
    <location>
        <begin position="152"/>
        <end position="164"/>
    </location>
</feature>
<dbReference type="AlphaFoldDB" id="A0AAN8QM36"/>
<sequence length="182" mass="19958">MEAGEKTTGENGRVIQISAAVRLCDLSPSTTPASLLKMMEDMEEPPTPTPLGFQVVSSAQADSPLLPEGEWESGSGSDGPPLWGRAPPATWMDFLLDKRRTPPLPPANQRVEEGQAKFQDLLLAPPLTDCIPYLLMDELEKRYVKKLSNKAPTDRQDKNSESRSSRSVLLAMQRKAPWTAGV</sequence>
<name>A0AAN8QM36_9TELE</name>
<evidence type="ECO:0000256" key="1">
    <source>
        <dbReference type="SAM" id="MobiDB-lite"/>
    </source>
</evidence>
<feature type="compositionally biased region" description="Low complexity" evidence="1">
    <location>
        <begin position="72"/>
        <end position="81"/>
    </location>
</feature>
<protein>
    <submittedName>
        <fullName evidence="2">Uncharacterized protein</fullName>
    </submittedName>
</protein>
<evidence type="ECO:0000313" key="3">
    <source>
        <dbReference type="Proteomes" id="UP001356427"/>
    </source>
</evidence>
<gene>
    <name evidence="2" type="ORF">J4Q44_G00217960</name>
</gene>
<feature type="region of interest" description="Disordered" evidence="1">
    <location>
        <begin position="147"/>
        <end position="182"/>
    </location>
</feature>
<dbReference type="EMBL" id="JAGTTL010000019">
    <property type="protein sequence ID" value="KAK6308525.1"/>
    <property type="molecule type" value="Genomic_DNA"/>
</dbReference>
<accession>A0AAN8QM36</accession>
<dbReference type="Proteomes" id="UP001356427">
    <property type="component" value="Unassembled WGS sequence"/>
</dbReference>
<organism evidence="2 3">
    <name type="scientific">Coregonus suidteri</name>
    <dbReference type="NCBI Taxonomy" id="861788"/>
    <lineage>
        <taxon>Eukaryota</taxon>
        <taxon>Metazoa</taxon>
        <taxon>Chordata</taxon>
        <taxon>Craniata</taxon>
        <taxon>Vertebrata</taxon>
        <taxon>Euteleostomi</taxon>
        <taxon>Actinopterygii</taxon>
        <taxon>Neopterygii</taxon>
        <taxon>Teleostei</taxon>
        <taxon>Protacanthopterygii</taxon>
        <taxon>Salmoniformes</taxon>
        <taxon>Salmonidae</taxon>
        <taxon>Coregoninae</taxon>
        <taxon>Coregonus</taxon>
    </lineage>
</organism>
<keyword evidence="3" id="KW-1185">Reference proteome</keyword>
<reference evidence="2 3" key="1">
    <citation type="submission" date="2021-04" db="EMBL/GenBank/DDBJ databases">
        <authorList>
            <person name="De Guttry C."/>
            <person name="Zahm M."/>
            <person name="Klopp C."/>
            <person name="Cabau C."/>
            <person name="Louis A."/>
            <person name="Berthelot C."/>
            <person name="Parey E."/>
            <person name="Roest Crollius H."/>
            <person name="Montfort J."/>
            <person name="Robinson-Rechavi M."/>
            <person name="Bucao C."/>
            <person name="Bouchez O."/>
            <person name="Gislard M."/>
            <person name="Lluch J."/>
            <person name="Milhes M."/>
            <person name="Lampietro C."/>
            <person name="Lopez Roques C."/>
            <person name="Donnadieu C."/>
            <person name="Braasch I."/>
            <person name="Desvignes T."/>
            <person name="Postlethwait J."/>
            <person name="Bobe J."/>
            <person name="Wedekind C."/>
            <person name="Guiguen Y."/>
        </authorList>
    </citation>
    <scope>NUCLEOTIDE SEQUENCE [LARGE SCALE GENOMIC DNA]</scope>
    <source>
        <strain evidence="2">Cs_M1</strain>
        <tissue evidence="2">Blood</tissue>
    </source>
</reference>
<evidence type="ECO:0000313" key="2">
    <source>
        <dbReference type="EMBL" id="KAK6308525.1"/>
    </source>
</evidence>
<comment type="caution">
    <text evidence="2">The sequence shown here is derived from an EMBL/GenBank/DDBJ whole genome shotgun (WGS) entry which is preliminary data.</text>
</comment>
<feature type="region of interest" description="Disordered" evidence="1">
    <location>
        <begin position="64"/>
        <end position="88"/>
    </location>
</feature>